<evidence type="ECO:0000313" key="2">
    <source>
        <dbReference type="EMBL" id="TYL91714.1"/>
    </source>
</evidence>
<keyword evidence="1" id="KW-0812">Transmembrane</keyword>
<gene>
    <name evidence="2" type="ORF">FXB40_27710</name>
</gene>
<feature type="transmembrane region" description="Helical" evidence="1">
    <location>
        <begin position="173"/>
        <end position="189"/>
    </location>
</feature>
<feature type="transmembrane region" description="Helical" evidence="1">
    <location>
        <begin position="216"/>
        <end position="232"/>
    </location>
</feature>
<feature type="transmembrane region" description="Helical" evidence="1">
    <location>
        <begin position="447"/>
        <end position="466"/>
    </location>
</feature>
<feature type="transmembrane region" description="Helical" evidence="1">
    <location>
        <begin position="478"/>
        <end position="499"/>
    </location>
</feature>
<keyword evidence="1" id="KW-1133">Transmembrane helix</keyword>
<dbReference type="RefSeq" id="WP_148775301.1">
    <property type="nucleotide sequence ID" value="NZ_VSSS01000042.1"/>
</dbReference>
<feature type="transmembrane region" description="Helical" evidence="1">
    <location>
        <begin position="148"/>
        <end position="166"/>
    </location>
</feature>
<sequence length="687" mass="75152">MSREDVTMPGRPDWFLGVGFALLGAVLGATVLHQSSMLYFYQAFMPEMVYSACGHGFVRSPVTPPPMVDFLFGRSSVFDCATIGIAPEEPAGMFFRAQLYLGWAVSALWRMTSIRYANLWPLVSALVGAYACGCFVLVRLFFARWPAVAGAGLLALSPVMLSMVPYFRDFSKAPFFIWAIAFLILTMRAELPRMALLWAALSGVTIGLGVGFRSDIFILLPIGIISLVVGWGPKRWKVGVATIAVFVATALFSAAPLLGVGTAGASGTLLMQGLSDPFQSYLDLGPVPYSLGARYSDEIVLSSVAADLRPADPNWDAGEGKLGHTVSQAATRSGSYVLGWLPYFAGDVTTQALKSAAWVVLFPRLVAPGRINLDPGVPVRAAPRIARLLNRLYDRLANPLVAIICVTGFVAFFWREAAVRPREAFALFLMFGALLTYPVVQFSVRHVFQLEFVWVLAVLSFFSVPFEWSRLRGVLPCFLTVAAIAFVGLILVYAGMAMYQDRVLQHQFEALLAKPREPIALVSKSSTSETAVFGLPLPDRHRALVESAPDSMTPKLAEQGLQWDVRAAGDRILLTFGGGNCRPGRVTVSLQYARREGIWQPLDQNIPVDLPQDRVSFSTVLLPAFYRPTQYLSEIQLPAEYSACLVKAERVIGPMKLPMMLEAALAPGWQNRPLHRAFGGFSTLETN</sequence>
<keyword evidence="1" id="KW-0472">Membrane</keyword>
<accession>A0A5D3K739</accession>
<dbReference type="AlphaFoldDB" id="A0A5D3K739"/>
<protein>
    <submittedName>
        <fullName evidence="2">Uncharacterized protein</fullName>
    </submittedName>
</protein>
<feature type="transmembrane region" description="Helical" evidence="1">
    <location>
        <begin position="119"/>
        <end position="142"/>
    </location>
</feature>
<proteinExistence type="predicted"/>
<feature type="transmembrane region" description="Helical" evidence="1">
    <location>
        <begin position="238"/>
        <end position="261"/>
    </location>
</feature>
<feature type="transmembrane region" description="Helical" evidence="1">
    <location>
        <begin position="396"/>
        <end position="415"/>
    </location>
</feature>
<organism evidence="2 3">
    <name type="scientific">Bradyrhizobium rifense</name>
    <dbReference type="NCBI Taxonomy" id="515499"/>
    <lineage>
        <taxon>Bacteria</taxon>
        <taxon>Pseudomonadati</taxon>
        <taxon>Pseudomonadota</taxon>
        <taxon>Alphaproteobacteria</taxon>
        <taxon>Hyphomicrobiales</taxon>
        <taxon>Nitrobacteraceae</taxon>
        <taxon>Bradyrhizobium</taxon>
    </lineage>
</organism>
<feature type="transmembrane region" description="Helical" evidence="1">
    <location>
        <begin position="421"/>
        <end position="440"/>
    </location>
</feature>
<comment type="caution">
    <text evidence="2">The sequence shown here is derived from an EMBL/GenBank/DDBJ whole genome shotgun (WGS) entry which is preliminary data.</text>
</comment>
<dbReference type="OrthoDB" id="8171840at2"/>
<reference evidence="2 3" key="1">
    <citation type="submission" date="2019-08" db="EMBL/GenBank/DDBJ databases">
        <title>Bradyrhizobium hipponensis sp. nov., a rhizobium isolated from a Lupinus angustifolius root nodule in Tunisia.</title>
        <authorList>
            <person name="Off K."/>
            <person name="Rejili M."/>
            <person name="Mars M."/>
            <person name="Brachmann A."/>
            <person name="Marin M."/>
        </authorList>
    </citation>
    <scope>NUCLEOTIDE SEQUENCE [LARGE SCALE GENOMIC DNA]</scope>
    <source>
        <strain evidence="2 3">CTAW71</strain>
    </source>
</reference>
<evidence type="ECO:0000313" key="3">
    <source>
        <dbReference type="Proteomes" id="UP000324758"/>
    </source>
</evidence>
<feature type="transmembrane region" description="Helical" evidence="1">
    <location>
        <begin position="14"/>
        <end position="32"/>
    </location>
</feature>
<name>A0A5D3K739_9BRAD</name>
<keyword evidence="3" id="KW-1185">Reference proteome</keyword>
<evidence type="ECO:0000256" key="1">
    <source>
        <dbReference type="SAM" id="Phobius"/>
    </source>
</evidence>
<dbReference type="EMBL" id="VSSS01000042">
    <property type="protein sequence ID" value="TYL91714.1"/>
    <property type="molecule type" value="Genomic_DNA"/>
</dbReference>
<dbReference type="Proteomes" id="UP000324758">
    <property type="component" value="Unassembled WGS sequence"/>
</dbReference>